<protein>
    <submittedName>
        <fullName evidence="1">Uncharacterized protein</fullName>
    </submittedName>
</protein>
<sequence>MFDFMSEIDKYRNKRSFSKVNSQDLKSVLKNELTKIGDDPEKLVLDVVYKNEEILIVYRNNLDLEDKYGNFFIELKVITSQGVLKDRVRLAAKYTMREVIEILEIQVFGDNQHRGYGSVLLTALIDIALENSIKEISGWISYADEDHFDKLDYFYKKHGFAVFWLDNKRHVHKAADIIWINDRY</sequence>
<dbReference type="OrthoDB" id="2233009at2"/>
<evidence type="ECO:0000313" key="2">
    <source>
        <dbReference type="Proteomes" id="UP000036045"/>
    </source>
</evidence>
<gene>
    <name evidence="1" type="ORF">ABW02_24660</name>
</gene>
<name>A0A0J1HV61_NIACI</name>
<dbReference type="EMBL" id="LDPH01000047">
    <property type="protein sequence ID" value="KLV17574.1"/>
    <property type="molecule type" value="Genomic_DNA"/>
</dbReference>
<dbReference type="Gene3D" id="3.40.630.30">
    <property type="match status" value="1"/>
</dbReference>
<organism evidence="1 2">
    <name type="scientific">Niallia circulans</name>
    <name type="common">Bacillus circulans</name>
    <dbReference type="NCBI Taxonomy" id="1397"/>
    <lineage>
        <taxon>Bacteria</taxon>
        <taxon>Bacillati</taxon>
        <taxon>Bacillota</taxon>
        <taxon>Bacilli</taxon>
        <taxon>Bacillales</taxon>
        <taxon>Bacillaceae</taxon>
        <taxon>Niallia</taxon>
    </lineage>
</organism>
<dbReference type="InterPro" id="IPR016181">
    <property type="entry name" value="Acyl_CoA_acyltransferase"/>
</dbReference>
<reference evidence="1 2" key="1">
    <citation type="submission" date="2015-05" db="EMBL/GenBank/DDBJ databases">
        <title>Whole genome sequence and identification of bacterial endophytes from Costus igneus.</title>
        <authorList>
            <person name="Lee Y.P."/>
            <person name="Gan H.M."/>
            <person name="Eng W."/>
            <person name="Wheatley M.S."/>
            <person name="Caraballo A."/>
            <person name="Polter S."/>
            <person name="Savka M.A."/>
            <person name="Hudson A.O."/>
        </authorList>
    </citation>
    <scope>NUCLEOTIDE SEQUENCE [LARGE SCALE GENOMIC DNA]</scope>
    <source>
        <strain evidence="1 2">RIT379</strain>
    </source>
</reference>
<keyword evidence="2" id="KW-1185">Reference proteome</keyword>
<comment type="caution">
    <text evidence="1">The sequence shown here is derived from an EMBL/GenBank/DDBJ whole genome shotgun (WGS) entry which is preliminary data.</text>
</comment>
<dbReference type="SUPFAM" id="SSF55729">
    <property type="entry name" value="Acyl-CoA N-acyltransferases (Nat)"/>
    <property type="match status" value="1"/>
</dbReference>
<dbReference type="AlphaFoldDB" id="A0A0J1HV61"/>
<proteinExistence type="predicted"/>
<dbReference type="RefSeq" id="WP_047944807.1">
    <property type="nucleotide sequence ID" value="NZ_LDPH01000047.1"/>
</dbReference>
<accession>A0A0J1HV61</accession>
<dbReference type="PATRIC" id="fig|1397.4.peg.4453"/>
<evidence type="ECO:0000313" key="1">
    <source>
        <dbReference type="EMBL" id="KLV17574.1"/>
    </source>
</evidence>
<dbReference type="Proteomes" id="UP000036045">
    <property type="component" value="Unassembled WGS sequence"/>
</dbReference>